<dbReference type="PANTHER" id="PTHR30634">
    <property type="entry name" value="OUTER MEMBRANE LOLAB LIPOPROTEIN INSERTION APPARATUS"/>
    <property type="match status" value="1"/>
</dbReference>
<proteinExistence type="predicted"/>
<reference evidence="2 5" key="2">
    <citation type="submission" date="2021-04" db="EMBL/GenBank/DDBJ databases">
        <title>Whole genome sequence analysis of a thiophenic sulfur metabolizing bacteria.</title>
        <authorList>
            <person name="Akhtar N."/>
            <person name="Akram J."/>
            <person name="Aslam A."/>
        </authorList>
    </citation>
    <scope>NUCLEOTIDE SEQUENCE [LARGE SCALE GENOMIC DNA]</scope>
    <source>
        <strain evidence="2 5">3OW</strain>
    </source>
</reference>
<feature type="region of interest" description="Disordered" evidence="1">
    <location>
        <begin position="166"/>
        <end position="186"/>
    </location>
</feature>
<protein>
    <submittedName>
        <fullName evidence="3">Uncharacterized protein</fullName>
    </submittedName>
</protein>
<dbReference type="EMBL" id="JAGXOE010000001">
    <property type="protein sequence ID" value="MBS4099708.1"/>
    <property type="molecule type" value="Genomic_DNA"/>
</dbReference>
<keyword evidence="5" id="KW-1185">Reference proteome</keyword>
<evidence type="ECO:0000313" key="5">
    <source>
        <dbReference type="Proteomes" id="UP000676853"/>
    </source>
</evidence>
<dbReference type="AlphaFoldDB" id="A0A3P8MEV0"/>
<accession>A0A3P8MEV0</accession>
<organism evidence="3 4">
    <name type="scientific">Tsukamurella paurometabola</name>
    <name type="common">Corynebacterium paurometabolum</name>
    <dbReference type="NCBI Taxonomy" id="2061"/>
    <lineage>
        <taxon>Bacteria</taxon>
        <taxon>Bacillati</taxon>
        <taxon>Actinomycetota</taxon>
        <taxon>Actinomycetes</taxon>
        <taxon>Mycobacteriales</taxon>
        <taxon>Tsukamurellaceae</taxon>
        <taxon>Tsukamurella</taxon>
    </lineage>
</organism>
<reference evidence="3 4" key="1">
    <citation type="submission" date="2018-12" db="EMBL/GenBank/DDBJ databases">
        <authorList>
            <consortium name="Pathogen Informatics"/>
        </authorList>
    </citation>
    <scope>NUCLEOTIDE SEQUENCE [LARGE SCALE GENOMIC DNA]</scope>
    <source>
        <strain evidence="3 4">NCTC10741</strain>
    </source>
</reference>
<dbReference type="RefSeq" id="WP_126197841.1">
    <property type="nucleotide sequence ID" value="NZ_CP085954.1"/>
</dbReference>
<dbReference type="PANTHER" id="PTHR30634:SF14">
    <property type="match status" value="1"/>
</dbReference>
<dbReference type="Proteomes" id="UP000676853">
    <property type="component" value="Unassembled WGS sequence"/>
</dbReference>
<dbReference type="OrthoDB" id="9768066at2"/>
<dbReference type="InterPro" id="IPR043737">
    <property type="entry name" value="DUF5682"/>
</dbReference>
<evidence type="ECO:0000313" key="4">
    <source>
        <dbReference type="Proteomes" id="UP000271626"/>
    </source>
</evidence>
<evidence type="ECO:0000313" key="3">
    <source>
        <dbReference type="EMBL" id="VDR40853.1"/>
    </source>
</evidence>
<feature type="compositionally biased region" description="Low complexity" evidence="1">
    <location>
        <begin position="166"/>
        <end position="179"/>
    </location>
</feature>
<dbReference type="Proteomes" id="UP000271626">
    <property type="component" value="Chromosome"/>
</dbReference>
<dbReference type="EMBL" id="LR131273">
    <property type="protein sequence ID" value="VDR40853.1"/>
    <property type="molecule type" value="Genomic_DNA"/>
</dbReference>
<sequence length="740" mass="78496">MTAVHVLGVRHHGPGSARAVVAELERLRPEVVLIEGPADATDLLQHIADPGLQPPVALLGYAADDPSTSAFWPFAVFSPEWQAASWAVARGVPAEFIDLPVAQTLADRGENDDQDSDDPVRADPIAALAAAAGYDDAERWWDDVIESRGESDVFGSLGGAMRAVREAVAPAPPGNSSSPSREERREAHMRKCLRAAMKRDGVETVVVICGAWHVPALTGTLPSAAADAKVLAGAPKVKSRAAWVPWTHSRLSSASGYGAGVTSPGWYHHLFTTEPDEVVVRWLTGVAELLRSEDVAVSSAHIIEATRLAETLAALRRRPLAGLSEVEEATLAVLCDGSTERADLVRRRAVVGERLGTVPEDLPVVPLQADIDRTARSLRFKPSPAVKQIVLDLRKPGDVERSRLLHRLRLLGVEWGEPAETSGKGTFKEGWAVQWRPELSVDVVVASVWGTTVPVAATRRLAATAEEATSLAEVTSALEAALLADLPDAVSVLLHAIENRAAVAHDVDALMAALPALGRTQRYGDTRGTDTGALADVAAGLLLRVCIGLPAAVTGLGEDAAVRLVQRVDAVEDTVGLLTEGDRERWYGALRVVADRPDVHGSLVGRVTRLLLDAGLLDGADAAVRLHRALSSGVPPDAKAAWIAGFLGRSGIVLVHDPAVLGVLDEWLVGLGEQEFIDVLPLLRRTFAEFDPGVRRNIGDRIGRIEGGRTDAETRSFDAELTGAALATAARLLGIAEGAT</sequence>
<evidence type="ECO:0000313" key="2">
    <source>
        <dbReference type="EMBL" id="MBS4099708.1"/>
    </source>
</evidence>
<dbReference type="Pfam" id="PF18934">
    <property type="entry name" value="DUF5682"/>
    <property type="match status" value="1"/>
</dbReference>
<dbReference type="InterPro" id="IPR050458">
    <property type="entry name" value="LolB"/>
</dbReference>
<name>A0A3P8MEV0_TSUPA</name>
<gene>
    <name evidence="2" type="ORF">KFZ73_00510</name>
    <name evidence="3" type="ORF">NCTC10741_04017</name>
</gene>
<evidence type="ECO:0000256" key="1">
    <source>
        <dbReference type="SAM" id="MobiDB-lite"/>
    </source>
</evidence>